<reference evidence="6 7" key="1">
    <citation type="submission" date="2019-01" db="EMBL/GenBank/DDBJ databases">
        <title>Sinorhodobacter populi sp. nov. isolated from the symptomatic bark tissue of Populus euramericana canker.</title>
        <authorList>
            <person name="Xu G."/>
        </authorList>
    </citation>
    <scope>NUCLEOTIDE SEQUENCE [LARGE SCALE GENOMIC DNA]</scope>
    <source>
        <strain evidence="6 7">2D-5</strain>
    </source>
</reference>
<evidence type="ECO:0000256" key="4">
    <source>
        <dbReference type="ARBA" id="ARBA00024446"/>
    </source>
</evidence>
<dbReference type="PIRSF" id="PIRSF018982">
    <property type="entry name" value="EutC"/>
    <property type="match status" value="1"/>
</dbReference>
<dbReference type="EMBL" id="SAUW01000006">
    <property type="protein sequence ID" value="RWR13093.1"/>
    <property type="molecule type" value="Genomic_DNA"/>
</dbReference>
<dbReference type="InterPro" id="IPR009246">
    <property type="entry name" value="EutC"/>
</dbReference>
<dbReference type="EC" id="4.3.1.7" evidence="5"/>
<dbReference type="InterPro" id="IPR042255">
    <property type="entry name" value="EutC_N"/>
</dbReference>
<proteinExistence type="inferred from homology"/>
<sequence length="264" mass="27696">MSDPLTPNGWQRLRALTPARIALGRAGVSLPTAPHLEFQLSHARARKAVHHPLDVPALERGIAGLGLESIVLDSAAPTRAVYLQRPDLGRKLSEASRQRLAARGAPVPCDVAFVVADGLSALAIEANAVGFLGTVVPMLQASGWTVGPVPVVTQARVAIGDEIGAALAASLVVVLIGERPGLSSPDSMGLYLTWAPKPGLTDEARNCISNVRAAGLSYAAAAHKLMFLMNEARRRRLTGVALKDEAETLAGPDTAPHRNFLLGD</sequence>
<dbReference type="HAMAP" id="MF_00601">
    <property type="entry name" value="EutC"/>
    <property type="match status" value="1"/>
</dbReference>
<comment type="function">
    <text evidence="5">Catalyzes the deamination of various vicinal amino-alcohols to oxo compounds. Allows this organism to utilize ethanolamine as the sole source of nitrogen and carbon in the presence of external vitamin B12.</text>
</comment>
<feature type="binding site" evidence="5">
    <location>
        <position position="178"/>
    </location>
    <ligand>
        <name>adenosylcob(III)alamin</name>
        <dbReference type="ChEBI" id="CHEBI:18408"/>
    </ligand>
</feature>
<dbReference type="NCBIfam" id="NF003971">
    <property type="entry name" value="PRK05465.1"/>
    <property type="match status" value="1"/>
</dbReference>
<dbReference type="GO" id="GO:0046336">
    <property type="term" value="P:ethanolamine catabolic process"/>
    <property type="evidence" value="ECO:0007669"/>
    <property type="project" value="UniProtKB-UniRule"/>
</dbReference>
<comment type="caution">
    <text evidence="6">The sequence shown here is derived from an EMBL/GenBank/DDBJ whole genome shotgun (WGS) entry which is preliminary data.</text>
</comment>
<comment type="similarity">
    <text evidence="5">Belongs to the EutC family.</text>
</comment>
<dbReference type="AlphaFoldDB" id="A0A443IYJ4"/>
<dbReference type="PANTHER" id="PTHR39330">
    <property type="entry name" value="ETHANOLAMINE AMMONIA-LYASE LIGHT CHAIN"/>
    <property type="match status" value="1"/>
</dbReference>
<comment type="subcellular location">
    <subcellularLocation>
        <location evidence="5">Bacterial microcompartment</location>
    </subcellularLocation>
</comment>
<comment type="subunit">
    <text evidence="5">The basic unit is a heterodimer which dimerizes to form tetramers. The heterotetramers trimerize; 6 large subunits form a core ring with 6 small subunits projecting outwards.</text>
</comment>
<protein>
    <recommendedName>
        <fullName evidence="5">Ethanolamine ammonia-lyase small subunit</fullName>
        <shortName evidence="5">EAL small subunit</shortName>
        <ecNumber evidence="5">4.3.1.7</ecNumber>
    </recommendedName>
</protein>
<accession>A0A443IYJ4</accession>
<name>A0A443IYJ4_9RHOB</name>
<dbReference type="GO" id="GO:0006520">
    <property type="term" value="P:amino acid metabolic process"/>
    <property type="evidence" value="ECO:0007669"/>
    <property type="project" value="InterPro"/>
</dbReference>
<dbReference type="Gene3D" id="1.10.30.40">
    <property type="entry name" value="Ethanolamine ammonia-lyase light chain (EutC), N-terminal domain"/>
    <property type="match status" value="1"/>
</dbReference>
<dbReference type="Pfam" id="PF05985">
    <property type="entry name" value="EutC"/>
    <property type="match status" value="1"/>
</dbReference>
<keyword evidence="3 5" id="KW-0170">Cobalt</keyword>
<comment type="catalytic activity">
    <reaction evidence="5">
        <text>ethanolamine = acetaldehyde + NH4(+)</text>
        <dbReference type="Rhea" id="RHEA:15313"/>
        <dbReference type="ChEBI" id="CHEBI:15343"/>
        <dbReference type="ChEBI" id="CHEBI:28938"/>
        <dbReference type="ChEBI" id="CHEBI:57603"/>
        <dbReference type="EC" id="4.3.1.7"/>
    </reaction>
</comment>
<dbReference type="Gene3D" id="3.40.50.11240">
    <property type="entry name" value="Ethanolamine ammonia-lyase light chain (EutC)"/>
    <property type="match status" value="1"/>
</dbReference>
<evidence type="ECO:0000313" key="6">
    <source>
        <dbReference type="EMBL" id="RWR13093.1"/>
    </source>
</evidence>
<evidence type="ECO:0000256" key="5">
    <source>
        <dbReference type="HAMAP-Rule" id="MF_00601"/>
    </source>
</evidence>
<dbReference type="UniPathway" id="UPA00560"/>
<keyword evidence="7" id="KW-1185">Reference proteome</keyword>
<gene>
    <name evidence="5" type="primary">eutC</name>
    <name evidence="6" type="ORF">D2T33_07815</name>
</gene>
<dbReference type="GO" id="GO:0031419">
    <property type="term" value="F:cobalamin binding"/>
    <property type="evidence" value="ECO:0007669"/>
    <property type="project" value="UniProtKB-UniRule"/>
</dbReference>
<keyword evidence="1 5" id="KW-0846">Cobalamin</keyword>
<evidence type="ECO:0000256" key="2">
    <source>
        <dbReference type="ARBA" id="ARBA00023239"/>
    </source>
</evidence>
<keyword evidence="4 5" id="KW-1283">Bacterial microcompartment</keyword>
<organism evidence="6 7">
    <name type="scientific">Paenirhodobacter populi</name>
    <dbReference type="NCBI Taxonomy" id="2306993"/>
    <lineage>
        <taxon>Bacteria</taxon>
        <taxon>Pseudomonadati</taxon>
        <taxon>Pseudomonadota</taxon>
        <taxon>Alphaproteobacteria</taxon>
        <taxon>Rhodobacterales</taxon>
        <taxon>Rhodobacter group</taxon>
        <taxon>Paenirhodobacter</taxon>
    </lineage>
</organism>
<keyword evidence="2 5" id="KW-0456">Lyase</keyword>
<comment type="pathway">
    <text evidence="5">Amine and polyamine degradation; ethanolamine degradation.</text>
</comment>
<dbReference type="GO" id="GO:0009350">
    <property type="term" value="C:ethanolamine ammonia-lyase complex"/>
    <property type="evidence" value="ECO:0007669"/>
    <property type="project" value="UniProtKB-UniRule"/>
</dbReference>
<dbReference type="Proteomes" id="UP000285710">
    <property type="component" value="Unassembled WGS sequence"/>
</dbReference>
<dbReference type="GO" id="GO:0008851">
    <property type="term" value="F:ethanolamine ammonia-lyase activity"/>
    <property type="evidence" value="ECO:0007669"/>
    <property type="project" value="UniProtKB-UniRule"/>
</dbReference>
<dbReference type="InterPro" id="IPR042251">
    <property type="entry name" value="EutC_C"/>
</dbReference>
<reference evidence="6 7" key="2">
    <citation type="submission" date="2019-01" db="EMBL/GenBank/DDBJ databases">
        <authorList>
            <person name="Li Y."/>
        </authorList>
    </citation>
    <scope>NUCLEOTIDE SEQUENCE [LARGE SCALE GENOMIC DNA]</scope>
    <source>
        <strain evidence="6 7">2D-5</strain>
    </source>
</reference>
<comment type="cofactor">
    <cofactor evidence="5">
        <name>adenosylcob(III)alamin</name>
        <dbReference type="ChEBI" id="CHEBI:18408"/>
    </cofactor>
    <text evidence="5">Binds between the large and small subunits.</text>
</comment>
<dbReference type="RefSeq" id="WP_128269406.1">
    <property type="nucleotide sequence ID" value="NZ_SAUW01000006.1"/>
</dbReference>
<evidence type="ECO:0000313" key="7">
    <source>
        <dbReference type="Proteomes" id="UP000285710"/>
    </source>
</evidence>
<dbReference type="PANTHER" id="PTHR39330:SF1">
    <property type="entry name" value="ETHANOLAMINE AMMONIA-LYASE SMALL SUBUNIT"/>
    <property type="match status" value="1"/>
</dbReference>
<feature type="binding site" evidence="5">
    <location>
        <position position="157"/>
    </location>
    <ligand>
        <name>adenosylcob(III)alamin</name>
        <dbReference type="ChEBI" id="CHEBI:18408"/>
    </ligand>
</feature>
<evidence type="ECO:0000256" key="3">
    <source>
        <dbReference type="ARBA" id="ARBA00023285"/>
    </source>
</evidence>
<dbReference type="GO" id="GO:0031471">
    <property type="term" value="C:ethanolamine degradation polyhedral organelle"/>
    <property type="evidence" value="ECO:0007669"/>
    <property type="project" value="UniProtKB-UniRule"/>
</dbReference>
<feature type="binding site" evidence="5">
    <location>
        <position position="207"/>
    </location>
    <ligand>
        <name>adenosylcob(III)alamin</name>
        <dbReference type="ChEBI" id="CHEBI:18408"/>
    </ligand>
</feature>
<evidence type="ECO:0000256" key="1">
    <source>
        <dbReference type="ARBA" id="ARBA00022628"/>
    </source>
</evidence>